<dbReference type="EMBL" id="JPRO01000001">
    <property type="protein sequence ID" value="KFF09178.1"/>
    <property type="molecule type" value="Genomic_DNA"/>
</dbReference>
<protein>
    <submittedName>
        <fullName evidence="2">Uncharacterized protein</fullName>
    </submittedName>
</protein>
<keyword evidence="1" id="KW-0472">Membrane</keyword>
<accession>A0A085ZXL4</accession>
<reference evidence="2 3" key="1">
    <citation type="submission" date="2014-07" db="EMBL/GenBank/DDBJ databases">
        <title>Genome of Chryseobacterium luteum DSM 18605.</title>
        <authorList>
            <person name="Stropko S.J."/>
            <person name="Pipes S.E."/>
            <person name="Newman J.D."/>
        </authorList>
    </citation>
    <scope>NUCLEOTIDE SEQUENCE [LARGE SCALE GENOMIC DNA]</scope>
    <source>
        <strain evidence="2 3">DSM 18605</strain>
    </source>
</reference>
<name>A0A085ZXL4_9FLAO</name>
<keyword evidence="3" id="KW-1185">Reference proteome</keyword>
<dbReference type="AlphaFoldDB" id="A0A085ZXL4"/>
<proteinExistence type="predicted"/>
<feature type="transmembrane region" description="Helical" evidence="1">
    <location>
        <begin position="9"/>
        <end position="28"/>
    </location>
</feature>
<dbReference type="RefSeq" id="WP_034701038.1">
    <property type="nucleotide sequence ID" value="NZ_JPRO01000001.1"/>
</dbReference>
<evidence type="ECO:0000313" key="2">
    <source>
        <dbReference type="EMBL" id="KFF09178.1"/>
    </source>
</evidence>
<keyword evidence="1" id="KW-1133">Transmembrane helix</keyword>
<evidence type="ECO:0000313" key="3">
    <source>
        <dbReference type="Proteomes" id="UP000028703"/>
    </source>
</evidence>
<evidence type="ECO:0000256" key="1">
    <source>
        <dbReference type="SAM" id="Phobius"/>
    </source>
</evidence>
<comment type="caution">
    <text evidence="2">The sequence shown here is derived from an EMBL/GenBank/DDBJ whole genome shotgun (WGS) entry which is preliminary data.</text>
</comment>
<dbReference type="eggNOG" id="ENOG50311MJ">
    <property type="taxonomic scope" value="Bacteria"/>
</dbReference>
<dbReference type="STRING" id="421531.IX38_01295"/>
<gene>
    <name evidence="2" type="ORF">IX38_01295</name>
</gene>
<keyword evidence="1" id="KW-0812">Transmembrane</keyword>
<dbReference type="Proteomes" id="UP000028703">
    <property type="component" value="Unassembled WGS sequence"/>
</dbReference>
<organism evidence="2 3">
    <name type="scientific">Chryseobacterium luteum</name>
    <dbReference type="NCBI Taxonomy" id="421531"/>
    <lineage>
        <taxon>Bacteria</taxon>
        <taxon>Pseudomonadati</taxon>
        <taxon>Bacteroidota</taxon>
        <taxon>Flavobacteriia</taxon>
        <taxon>Flavobacteriales</taxon>
        <taxon>Weeksellaceae</taxon>
        <taxon>Chryseobacterium group</taxon>
        <taxon>Chryseobacterium</taxon>
    </lineage>
</organism>
<dbReference type="OrthoDB" id="1262100at2"/>
<sequence>MVKRKRTKLILALIIVLIFYYFLSIIIFKGNFIVEHPYSFNSMGKSKKEGVFISNKLNIKIDGDSLKNIYHLNEKFYSCKLMYQKFYGFLISTDNEDEKYRRIIWEEPIEMSGNRNWIVTNDGEYKGEAFYTGNCDAKIGDTLILVVKNAKTDTKIGTIKIKIE</sequence>